<dbReference type="NCBIfam" id="TIGR02607">
    <property type="entry name" value="antidote_HigA"/>
    <property type="match status" value="1"/>
</dbReference>
<keyword evidence="4" id="KW-1185">Reference proteome</keyword>
<dbReference type="PANTHER" id="PTHR36924">
    <property type="entry name" value="ANTITOXIN HIGA-1"/>
    <property type="match status" value="1"/>
</dbReference>
<name>A0AAE3VQ32_9HYPH</name>
<dbReference type="AlphaFoldDB" id="A0AAE3VQ32"/>
<evidence type="ECO:0000313" key="4">
    <source>
        <dbReference type="Proteomes" id="UP001229244"/>
    </source>
</evidence>
<dbReference type="GO" id="GO:0003677">
    <property type="term" value="F:DNA binding"/>
    <property type="evidence" value="ECO:0007669"/>
    <property type="project" value="UniProtKB-KW"/>
</dbReference>
<dbReference type="InterPro" id="IPR010982">
    <property type="entry name" value="Lambda_DNA-bd_dom_sf"/>
</dbReference>
<dbReference type="Proteomes" id="UP001229244">
    <property type="component" value="Unassembled WGS sequence"/>
</dbReference>
<keyword evidence="1" id="KW-0238">DNA-binding</keyword>
<dbReference type="PANTHER" id="PTHR36924:SF1">
    <property type="entry name" value="ANTITOXIN HIGA-1"/>
    <property type="match status" value="1"/>
</dbReference>
<dbReference type="SUPFAM" id="SSF47413">
    <property type="entry name" value="lambda repressor-like DNA-binding domains"/>
    <property type="match status" value="1"/>
</dbReference>
<reference evidence="3" key="1">
    <citation type="submission" date="2023-07" db="EMBL/GenBank/DDBJ databases">
        <title>Genomic Encyclopedia of Type Strains, Phase IV (KMG-IV): sequencing the most valuable type-strain genomes for metagenomic binning, comparative biology and taxonomic classification.</title>
        <authorList>
            <person name="Goeker M."/>
        </authorList>
    </citation>
    <scope>NUCLEOTIDE SEQUENCE</scope>
    <source>
        <strain evidence="3">DSM 21202</strain>
    </source>
</reference>
<dbReference type="EMBL" id="JAUSUL010000003">
    <property type="protein sequence ID" value="MDQ0316764.1"/>
    <property type="molecule type" value="Genomic_DNA"/>
</dbReference>
<proteinExistence type="predicted"/>
<evidence type="ECO:0000256" key="1">
    <source>
        <dbReference type="ARBA" id="ARBA00023125"/>
    </source>
</evidence>
<dbReference type="CDD" id="cd00093">
    <property type="entry name" value="HTH_XRE"/>
    <property type="match status" value="1"/>
</dbReference>
<dbReference type="SMART" id="SM00530">
    <property type="entry name" value="HTH_XRE"/>
    <property type="match status" value="1"/>
</dbReference>
<protein>
    <submittedName>
        <fullName evidence="3">Addiction module HigA family antidote</fullName>
    </submittedName>
</protein>
<organism evidence="3 4">
    <name type="scientific">Amorphus orientalis</name>
    <dbReference type="NCBI Taxonomy" id="649198"/>
    <lineage>
        <taxon>Bacteria</taxon>
        <taxon>Pseudomonadati</taxon>
        <taxon>Pseudomonadota</taxon>
        <taxon>Alphaproteobacteria</taxon>
        <taxon>Hyphomicrobiales</taxon>
        <taxon>Amorphaceae</taxon>
        <taxon>Amorphus</taxon>
    </lineage>
</organism>
<accession>A0AAE3VQ32</accession>
<evidence type="ECO:0000259" key="2">
    <source>
        <dbReference type="PROSITE" id="PS50943"/>
    </source>
</evidence>
<dbReference type="PROSITE" id="PS50943">
    <property type="entry name" value="HTH_CROC1"/>
    <property type="match status" value="1"/>
</dbReference>
<dbReference type="RefSeq" id="WP_306886642.1">
    <property type="nucleotide sequence ID" value="NZ_JAUSUL010000003.1"/>
</dbReference>
<comment type="caution">
    <text evidence="3">The sequence shown here is derived from an EMBL/GenBank/DDBJ whole genome shotgun (WGS) entry which is preliminary data.</text>
</comment>
<feature type="domain" description="HTH cro/C1-type" evidence="2">
    <location>
        <begin position="20"/>
        <end position="67"/>
    </location>
</feature>
<sequence>MAMHSPSHPGRLVAADLETLGLSVADGAKALGVTRSQLYRVIKGESAISPEMALRLEAVLGSTADHWLRMQAAFDLARLRSAPDNPAKGLRRLDAA</sequence>
<dbReference type="Pfam" id="PF01381">
    <property type="entry name" value="HTH_3"/>
    <property type="match status" value="1"/>
</dbReference>
<dbReference type="InterPro" id="IPR001387">
    <property type="entry name" value="Cro/C1-type_HTH"/>
</dbReference>
<dbReference type="InterPro" id="IPR013430">
    <property type="entry name" value="Toxin_antidote_HigA"/>
</dbReference>
<evidence type="ECO:0000313" key="3">
    <source>
        <dbReference type="EMBL" id="MDQ0316764.1"/>
    </source>
</evidence>
<dbReference type="Gene3D" id="1.10.260.40">
    <property type="entry name" value="lambda repressor-like DNA-binding domains"/>
    <property type="match status" value="1"/>
</dbReference>
<gene>
    <name evidence="3" type="ORF">J2S73_003240</name>
</gene>